<protein>
    <submittedName>
        <fullName evidence="1">Uncharacterized protein</fullName>
    </submittedName>
</protein>
<proteinExistence type="predicted"/>
<sequence>MNYRCLNNQYGYCSTKPAGKKVSLDVPTALEIESGYADYFVTGSC</sequence>
<dbReference type="EMBL" id="BARV01005032">
    <property type="protein sequence ID" value="GAI10303.1"/>
    <property type="molecule type" value="Genomic_DNA"/>
</dbReference>
<name>X1KUC9_9ZZZZ</name>
<feature type="non-terminal residue" evidence="1">
    <location>
        <position position="45"/>
    </location>
</feature>
<dbReference type="AlphaFoldDB" id="X1KUC9"/>
<organism evidence="1">
    <name type="scientific">marine sediment metagenome</name>
    <dbReference type="NCBI Taxonomy" id="412755"/>
    <lineage>
        <taxon>unclassified sequences</taxon>
        <taxon>metagenomes</taxon>
        <taxon>ecological metagenomes</taxon>
    </lineage>
</organism>
<accession>X1KUC9</accession>
<comment type="caution">
    <text evidence="1">The sequence shown here is derived from an EMBL/GenBank/DDBJ whole genome shotgun (WGS) entry which is preliminary data.</text>
</comment>
<gene>
    <name evidence="1" type="ORF">S06H3_10725</name>
</gene>
<evidence type="ECO:0000313" key="1">
    <source>
        <dbReference type="EMBL" id="GAI10303.1"/>
    </source>
</evidence>
<reference evidence="1" key="1">
    <citation type="journal article" date="2014" name="Front. Microbiol.">
        <title>High frequency of phylogenetically diverse reductive dehalogenase-homologous genes in deep subseafloor sedimentary metagenomes.</title>
        <authorList>
            <person name="Kawai M."/>
            <person name="Futagami T."/>
            <person name="Toyoda A."/>
            <person name="Takaki Y."/>
            <person name="Nishi S."/>
            <person name="Hori S."/>
            <person name="Arai W."/>
            <person name="Tsubouchi T."/>
            <person name="Morono Y."/>
            <person name="Uchiyama I."/>
            <person name="Ito T."/>
            <person name="Fujiyama A."/>
            <person name="Inagaki F."/>
            <person name="Takami H."/>
        </authorList>
    </citation>
    <scope>NUCLEOTIDE SEQUENCE</scope>
    <source>
        <strain evidence="1">Expedition CK06-06</strain>
    </source>
</reference>